<accession>A0A0C2YC38</accession>
<gene>
    <name evidence="14" type="ORF">M413DRAFT_439109</name>
</gene>
<evidence type="ECO:0000256" key="2">
    <source>
        <dbReference type="ARBA" id="ARBA00005104"/>
    </source>
</evidence>
<dbReference type="PANTHER" id="PTHR38011:SF7">
    <property type="entry name" value="2,5-DIAMINO-6-RIBOSYLAMINO-4(3H)-PYRIMIDINONE 5'-PHOSPHATE REDUCTASE"/>
    <property type="match status" value="1"/>
</dbReference>
<dbReference type="EC" id="1.1.1.302" evidence="4"/>
<evidence type="ECO:0000256" key="11">
    <source>
        <dbReference type="ARBA" id="ARBA00047550"/>
    </source>
</evidence>
<dbReference type="InterPro" id="IPR002734">
    <property type="entry name" value="RibDG_C"/>
</dbReference>
<dbReference type="EMBL" id="KN831769">
    <property type="protein sequence ID" value="KIM47443.1"/>
    <property type="molecule type" value="Genomic_DNA"/>
</dbReference>
<evidence type="ECO:0000256" key="8">
    <source>
        <dbReference type="ARBA" id="ARBA00023002"/>
    </source>
</evidence>
<evidence type="ECO:0000256" key="12">
    <source>
        <dbReference type="ARBA" id="ARBA00049020"/>
    </source>
</evidence>
<evidence type="ECO:0000256" key="7">
    <source>
        <dbReference type="ARBA" id="ARBA00022857"/>
    </source>
</evidence>
<evidence type="ECO:0000256" key="4">
    <source>
        <dbReference type="ARBA" id="ARBA00012851"/>
    </source>
</evidence>
<dbReference type="STRING" id="686832.A0A0C2YC38"/>
<evidence type="ECO:0000256" key="6">
    <source>
        <dbReference type="ARBA" id="ARBA00022619"/>
    </source>
</evidence>
<organism evidence="14 15">
    <name type="scientific">Hebeloma cylindrosporum</name>
    <dbReference type="NCBI Taxonomy" id="76867"/>
    <lineage>
        <taxon>Eukaryota</taxon>
        <taxon>Fungi</taxon>
        <taxon>Dikarya</taxon>
        <taxon>Basidiomycota</taxon>
        <taxon>Agaricomycotina</taxon>
        <taxon>Agaricomycetes</taxon>
        <taxon>Agaricomycetidae</taxon>
        <taxon>Agaricales</taxon>
        <taxon>Agaricineae</taxon>
        <taxon>Hymenogastraceae</taxon>
        <taxon>Hebeloma</taxon>
    </lineage>
</organism>
<evidence type="ECO:0000256" key="9">
    <source>
        <dbReference type="ARBA" id="ARBA00030073"/>
    </source>
</evidence>
<reference evidence="14 15" key="1">
    <citation type="submission" date="2014-04" db="EMBL/GenBank/DDBJ databases">
        <authorList>
            <consortium name="DOE Joint Genome Institute"/>
            <person name="Kuo A."/>
            <person name="Gay G."/>
            <person name="Dore J."/>
            <person name="Kohler A."/>
            <person name="Nagy L.G."/>
            <person name="Floudas D."/>
            <person name="Copeland A."/>
            <person name="Barry K.W."/>
            <person name="Cichocki N."/>
            <person name="Veneault-Fourrey C."/>
            <person name="LaButti K."/>
            <person name="Lindquist E.A."/>
            <person name="Lipzen A."/>
            <person name="Lundell T."/>
            <person name="Morin E."/>
            <person name="Murat C."/>
            <person name="Sun H."/>
            <person name="Tunlid A."/>
            <person name="Henrissat B."/>
            <person name="Grigoriev I.V."/>
            <person name="Hibbett D.S."/>
            <person name="Martin F."/>
            <person name="Nordberg H.P."/>
            <person name="Cantor M.N."/>
            <person name="Hua S.X."/>
        </authorList>
    </citation>
    <scope>NUCLEOTIDE SEQUENCE [LARGE SCALE GENOMIC DNA]</scope>
    <source>
        <strain evidence="15">h7</strain>
    </source>
</reference>
<keyword evidence="15" id="KW-1185">Reference proteome</keyword>
<dbReference type="HOGENOM" id="CLU_036590_6_0_1"/>
<evidence type="ECO:0000256" key="1">
    <source>
        <dbReference type="ARBA" id="ARBA00003555"/>
    </source>
</evidence>
<comment type="function">
    <text evidence="1">Catalyzes an early step in riboflavin biosynthesis, the NADPH-dependent reduction of the ribose side chain of 2,5-diamino-6-ribosylamino-4(3H)-pyrimidinone 5'-phosphate, yielding 2,5-diamino-6-ribitylamino-4(3H)-pyrimidinone 5'-phosphate.</text>
</comment>
<dbReference type="InterPro" id="IPR050765">
    <property type="entry name" value="Riboflavin_Biosynth_HTPR"/>
</dbReference>
<dbReference type="SUPFAM" id="SSF53597">
    <property type="entry name" value="Dihydrofolate reductase-like"/>
    <property type="match status" value="1"/>
</dbReference>
<reference evidence="15" key="2">
    <citation type="submission" date="2015-01" db="EMBL/GenBank/DDBJ databases">
        <title>Evolutionary Origins and Diversification of the Mycorrhizal Mutualists.</title>
        <authorList>
            <consortium name="DOE Joint Genome Institute"/>
            <consortium name="Mycorrhizal Genomics Consortium"/>
            <person name="Kohler A."/>
            <person name="Kuo A."/>
            <person name="Nagy L.G."/>
            <person name="Floudas D."/>
            <person name="Copeland A."/>
            <person name="Barry K.W."/>
            <person name="Cichocki N."/>
            <person name="Veneault-Fourrey C."/>
            <person name="LaButti K."/>
            <person name="Lindquist E.A."/>
            <person name="Lipzen A."/>
            <person name="Lundell T."/>
            <person name="Morin E."/>
            <person name="Murat C."/>
            <person name="Riley R."/>
            <person name="Ohm R."/>
            <person name="Sun H."/>
            <person name="Tunlid A."/>
            <person name="Henrissat B."/>
            <person name="Grigoriev I.V."/>
            <person name="Hibbett D.S."/>
            <person name="Martin F."/>
        </authorList>
    </citation>
    <scope>NUCLEOTIDE SEQUENCE [LARGE SCALE GENOMIC DNA]</scope>
    <source>
        <strain evidence="15">h7</strain>
    </source>
</reference>
<comment type="pathway">
    <text evidence="2">Cofactor biosynthesis; riboflavin biosynthesis.</text>
</comment>
<dbReference type="PANTHER" id="PTHR38011">
    <property type="entry name" value="DIHYDROFOLATE REDUCTASE FAMILY PROTEIN (AFU_ORTHOLOGUE AFUA_8G06820)"/>
    <property type="match status" value="1"/>
</dbReference>
<dbReference type="InterPro" id="IPR024072">
    <property type="entry name" value="DHFR-like_dom_sf"/>
</dbReference>
<dbReference type="Gene3D" id="3.40.430.10">
    <property type="entry name" value="Dihydrofolate Reductase, subunit A"/>
    <property type="match status" value="1"/>
</dbReference>
<keyword evidence="7" id="KW-0521">NADP</keyword>
<evidence type="ECO:0000313" key="15">
    <source>
        <dbReference type="Proteomes" id="UP000053424"/>
    </source>
</evidence>
<comment type="catalytic activity">
    <reaction evidence="12">
        <text>2,5-diamino-6-(1-D-ribitylamino)pyrimidin-4(3H)-one 5'-phosphate + NADP(+) = 2,5-diamino-6-(1-D-ribosylamino)pyrimidin-4(3H)-one 5'-phosphate + NADPH + H(+)</text>
        <dbReference type="Rhea" id="RHEA:27278"/>
        <dbReference type="ChEBI" id="CHEBI:15378"/>
        <dbReference type="ChEBI" id="CHEBI:57783"/>
        <dbReference type="ChEBI" id="CHEBI:58349"/>
        <dbReference type="ChEBI" id="CHEBI:58890"/>
        <dbReference type="ChEBI" id="CHEBI:59545"/>
        <dbReference type="EC" id="1.1.1.302"/>
    </reaction>
</comment>
<feature type="domain" description="Bacterial bifunctional deaminase-reductase C-terminal" evidence="13">
    <location>
        <begin position="4"/>
        <end position="197"/>
    </location>
</feature>
<evidence type="ECO:0000256" key="5">
    <source>
        <dbReference type="ARBA" id="ARBA00015035"/>
    </source>
</evidence>
<dbReference type="OrthoDB" id="5432at2759"/>
<keyword evidence="6" id="KW-0686">Riboflavin biosynthesis</keyword>
<proteinExistence type="inferred from homology"/>
<dbReference type="GO" id="GO:0009231">
    <property type="term" value="P:riboflavin biosynthetic process"/>
    <property type="evidence" value="ECO:0007669"/>
    <property type="project" value="UniProtKB-KW"/>
</dbReference>
<dbReference type="Proteomes" id="UP000053424">
    <property type="component" value="Unassembled WGS sequence"/>
</dbReference>
<name>A0A0C2YC38_HEBCY</name>
<protein>
    <recommendedName>
        <fullName evidence="5">2,5-diamino-6-ribosylamino-4(3H)-pyrimidinone 5'-phosphate reductase</fullName>
        <ecNumber evidence="4">1.1.1.302</ecNumber>
    </recommendedName>
    <alternativeName>
        <fullName evidence="10">2,5-diamino-6-(5-phospho-D-ribosylamino)pyrimidin-4(3H)-one reductase</fullName>
    </alternativeName>
    <alternativeName>
        <fullName evidence="9">2,5-diamino-6-ribitylamino-4(3H)-pyrimidinone 5'-phosphate synthase</fullName>
    </alternativeName>
</protein>
<comment type="catalytic activity">
    <reaction evidence="11">
        <text>2,5-diamino-6-(1-D-ribitylamino)pyrimidin-4(3H)-one 5'-phosphate + NAD(+) = 2,5-diamino-6-(1-D-ribosylamino)pyrimidin-4(3H)-one 5'-phosphate + NADH + H(+)</text>
        <dbReference type="Rhea" id="RHEA:27274"/>
        <dbReference type="ChEBI" id="CHEBI:15378"/>
        <dbReference type="ChEBI" id="CHEBI:57540"/>
        <dbReference type="ChEBI" id="CHEBI:57945"/>
        <dbReference type="ChEBI" id="CHEBI:58890"/>
        <dbReference type="ChEBI" id="CHEBI:59545"/>
        <dbReference type="EC" id="1.1.1.302"/>
    </reaction>
</comment>
<sequence length="206" mass="22890">MVMTHWMRTMHDAILVGIGTAINDDPQLNVRHLPHPPPKPYHLPRPIIIDSQLRLPPTCKLLHNYKNGTGRRPWIISSLLTPPEHQQRRSALETAGAKIIEVPPSRVTTNRIPIASMLQILRDSGINSLMVEGGARIINSFLGEEDTVDALIITIAPVFVGEAGVGYRYPTLRSENGDLVARYKEVHTEVVGRDTVVSLIPVKQNL</sequence>
<evidence type="ECO:0000313" key="14">
    <source>
        <dbReference type="EMBL" id="KIM47443.1"/>
    </source>
</evidence>
<dbReference type="AlphaFoldDB" id="A0A0C2YC38"/>
<keyword evidence="8" id="KW-0560">Oxidoreductase</keyword>
<dbReference type="Pfam" id="PF01872">
    <property type="entry name" value="RibD_C"/>
    <property type="match status" value="1"/>
</dbReference>
<evidence type="ECO:0000256" key="3">
    <source>
        <dbReference type="ARBA" id="ARBA00009723"/>
    </source>
</evidence>
<evidence type="ECO:0000259" key="13">
    <source>
        <dbReference type="Pfam" id="PF01872"/>
    </source>
</evidence>
<dbReference type="GO" id="GO:0008703">
    <property type="term" value="F:5-amino-6-(5-phosphoribosylamino)uracil reductase activity"/>
    <property type="evidence" value="ECO:0007669"/>
    <property type="project" value="InterPro"/>
</dbReference>
<comment type="similarity">
    <text evidence="3">Belongs to the HTP reductase family.</text>
</comment>
<evidence type="ECO:0000256" key="10">
    <source>
        <dbReference type="ARBA" id="ARBA00031630"/>
    </source>
</evidence>